<evidence type="ECO:0000256" key="1">
    <source>
        <dbReference type="SAM" id="MobiDB-lite"/>
    </source>
</evidence>
<organism evidence="2 3">
    <name type="scientific">Streptomyces sanglieri</name>
    <dbReference type="NCBI Taxonomy" id="193460"/>
    <lineage>
        <taxon>Bacteria</taxon>
        <taxon>Bacillati</taxon>
        <taxon>Actinomycetota</taxon>
        <taxon>Actinomycetes</taxon>
        <taxon>Kitasatosporales</taxon>
        <taxon>Streptomycetaceae</taxon>
        <taxon>Streptomyces</taxon>
    </lineage>
</organism>
<gene>
    <name evidence="2" type="ORF">ACFQ2K_51590</name>
</gene>
<feature type="compositionally biased region" description="Basic and acidic residues" evidence="1">
    <location>
        <begin position="54"/>
        <end position="68"/>
    </location>
</feature>
<sequence length="118" mass="13079">MRERAAYFELMEQGYSTRGAARIVGINLRTGKRWRNGWHSAEVSRLLGYEPAPDPDKSVGRPADGHPESLDVFGLDAVTVRGTYRCPGGRCGRRAGADEDGREPRCVIDEAPMVFRSL</sequence>
<dbReference type="Pfam" id="PF13384">
    <property type="entry name" value="HTH_23"/>
    <property type="match status" value="1"/>
</dbReference>
<feature type="region of interest" description="Disordered" evidence="1">
    <location>
        <begin position="49"/>
        <end position="68"/>
    </location>
</feature>
<dbReference type="Proteomes" id="UP001596915">
    <property type="component" value="Unassembled WGS sequence"/>
</dbReference>
<evidence type="ECO:0000313" key="3">
    <source>
        <dbReference type="Proteomes" id="UP001596915"/>
    </source>
</evidence>
<name>A0ABW2XCK7_9ACTN</name>
<proteinExistence type="predicted"/>
<protein>
    <submittedName>
        <fullName evidence="2">Helix-turn-helix domain-containing protein</fullName>
    </submittedName>
</protein>
<accession>A0ABW2XCK7</accession>
<keyword evidence="3" id="KW-1185">Reference proteome</keyword>
<comment type="caution">
    <text evidence="2">The sequence shown here is derived from an EMBL/GenBank/DDBJ whole genome shotgun (WGS) entry which is preliminary data.</text>
</comment>
<dbReference type="EMBL" id="JBHTGL010000008">
    <property type="protein sequence ID" value="MFD0629790.1"/>
    <property type="molecule type" value="Genomic_DNA"/>
</dbReference>
<reference evidence="3" key="1">
    <citation type="journal article" date="2019" name="Int. J. Syst. Evol. Microbiol.">
        <title>The Global Catalogue of Microorganisms (GCM) 10K type strain sequencing project: providing services to taxonomists for standard genome sequencing and annotation.</title>
        <authorList>
            <consortium name="The Broad Institute Genomics Platform"/>
            <consortium name="The Broad Institute Genome Sequencing Center for Infectious Disease"/>
            <person name="Wu L."/>
            <person name="Ma J."/>
        </authorList>
    </citation>
    <scope>NUCLEOTIDE SEQUENCE [LARGE SCALE GENOMIC DNA]</scope>
    <source>
        <strain evidence="3">JCM 12607</strain>
    </source>
</reference>
<evidence type="ECO:0000313" key="2">
    <source>
        <dbReference type="EMBL" id="MFD0629790.1"/>
    </source>
</evidence>